<dbReference type="CDD" id="cd13123">
    <property type="entry name" value="MATE_MurJ_like"/>
    <property type="match status" value="1"/>
</dbReference>
<evidence type="ECO:0000256" key="2">
    <source>
        <dbReference type="ARBA" id="ARBA00022475"/>
    </source>
</evidence>
<feature type="transmembrane region" description="Helical" evidence="10">
    <location>
        <begin position="429"/>
        <end position="450"/>
    </location>
</feature>
<reference evidence="12 13" key="1">
    <citation type="submission" date="2016-11" db="EMBL/GenBank/DDBJ databases">
        <title>Mixed transmission modes and dynamic genome evolution in an obligate animal-bacterial symbiosis.</title>
        <authorList>
            <person name="Russell S.L."/>
            <person name="Corbett-Detig R.B."/>
            <person name="Cavanaugh C.M."/>
        </authorList>
    </citation>
    <scope>NUCLEOTIDE SEQUENCE [LARGE SCALE GENOMIC DNA]</scope>
    <source>
        <strain evidence="12">Se-Cadez</strain>
    </source>
</reference>
<dbReference type="Pfam" id="PF03023">
    <property type="entry name" value="MurJ"/>
    <property type="match status" value="1"/>
</dbReference>
<evidence type="ECO:0000256" key="10">
    <source>
        <dbReference type="HAMAP-Rule" id="MF_02078"/>
    </source>
</evidence>
<name>A0A1T2KV78_9GAMM</name>
<feature type="transmembrane region" description="Helical" evidence="10">
    <location>
        <begin position="176"/>
        <end position="196"/>
    </location>
</feature>
<comment type="function">
    <text evidence="8 10 11">Involved in peptidoglycan biosynthesis. Transports lipid-linked peptidoglycan precursors from the inner to the outer leaflet of the cytoplasmic membrane.</text>
</comment>
<keyword evidence="5 10" id="KW-0573">Peptidoglycan synthesis</keyword>
<keyword evidence="10" id="KW-0997">Cell inner membrane</keyword>
<feature type="transmembrane region" description="Helical" evidence="10">
    <location>
        <begin position="342"/>
        <end position="362"/>
    </location>
</feature>
<keyword evidence="6 10" id="KW-1133">Transmembrane helix</keyword>
<feature type="transmembrane region" description="Helical" evidence="10">
    <location>
        <begin position="149"/>
        <end position="170"/>
    </location>
</feature>
<comment type="pathway">
    <text evidence="10">Cell wall biogenesis; peptidoglycan biosynthesis.</text>
</comment>
<feature type="transmembrane region" description="Helical" evidence="10">
    <location>
        <begin position="217"/>
        <end position="242"/>
    </location>
</feature>
<dbReference type="UniPathway" id="UPA00219"/>
<keyword evidence="2 10" id="KW-1003">Cell membrane</keyword>
<keyword evidence="3 10" id="KW-0812">Transmembrane</keyword>
<dbReference type="EMBL" id="MPRJ01000027">
    <property type="protein sequence ID" value="OOZ36768.1"/>
    <property type="molecule type" value="Genomic_DNA"/>
</dbReference>
<feature type="transmembrane region" description="Helical" evidence="10">
    <location>
        <begin position="374"/>
        <end position="391"/>
    </location>
</feature>
<dbReference type="GO" id="GO:0034204">
    <property type="term" value="P:lipid translocation"/>
    <property type="evidence" value="ECO:0007669"/>
    <property type="project" value="TreeGrafter"/>
</dbReference>
<accession>A0A1T2KV78</accession>
<evidence type="ECO:0000256" key="7">
    <source>
        <dbReference type="ARBA" id="ARBA00023136"/>
    </source>
</evidence>
<evidence type="ECO:0000256" key="1">
    <source>
        <dbReference type="ARBA" id="ARBA00004651"/>
    </source>
</evidence>
<evidence type="ECO:0000313" key="13">
    <source>
        <dbReference type="Proteomes" id="UP000190896"/>
    </source>
</evidence>
<protein>
    <recommendedName>
        <fullName evidence="10">Probable lipid II flippase MurJ</fullName>
    </recommendedName>
</protein>
<dbReference type="GO" id="GO:0008360">
    <property type="term" value="P:regulation of cell shape"/>
    <property type="evidence" value="ECO:0007669"/>
    <property type="project" value="UniProtKB-UniRule"/>
</dbReference>
<evidence type="ECO:0000256" key="9">
    <source>
        <dbReference type="ARBA" id="ARBA00061532"/>
    </source>
</evidence>
<dbReference type="InterPro" id="IPR051050">
    <property type="entry name" value="Lipid_II_flippase_MurJ/MviN"/>
</dbReference>
<evidence type="ECO:0000256" key="8">
    <source>
        <dbReference type="ARBA" id="ARBA00060041"/>
    </source>
</evidence>
<dbReference type="PIRSF" id="PIRSF002869">
    <property type="entry name" value="MviN"/>
    <property type="match status" value="1"/>
</dbReference>
<dbReference type="InterPro" id="IPR004268">
    <property type="entry name" value="MurJ"/>
</dbReference>
<dbReference type="PRINTS" id="PR01806">
    <property type="entry name" value="VIRFACTRMVIN"/>
</dbReference>
<comment type="caution">
    <text evidence="12">The sequence shown here is derived from an EMBL/GenBank/DDBJ whole genome shotgun (WGS) entry which is preliminary data.</text>
</comment>
<keyword evidence="4 10" id="KW-0133">Cell shape</keyword>
<dbReference type="AlphaFoldDB" id="A0A1T2KV78"/>
<organism evidence="12 13">
    <name type="scientific">Solemya velesiana gill symbiont</name>
    <dbReference type="NCBI Taxonomy" id="1918948"/>
    <lineage>
        <taxon>Bacteria</taxon>
        <taxon>Pseudomonadati</taxon>
        <taxon>Pseudomonadota</taxon>
        <taxon>Gammaproteobacteria</taxon>
        <taxon>sulfur-oxidizing symbionts</taxon>
    </lineage>
</organism>
<dbReference type="PANTHER" id="PTHR47019:SF1">
    <property type="entry name" value="LIPID II FLIPPASE MURJ"/>
    <property type="match status" value="1"/>
</dbReference>
<gene>
    <name evidence="10" type="primary">murJ</name>
    <name evidence="12" type="ORF">BOW51_05655</name>
</gene>
<comment type="similarity">
    <text evidence="9 10 11">Belongs to the MurJ/MviN family.</text>
</comment>
<dbReference type="GO" id="GO:0005886">
    <property type="term" value="C:plasma membrane"/>
    <property type="evidence" value="ECO:0007669"/>
    <property type="project" value="UniProtKB-SubCell"/>
</dbReference>
<proteinExistence type="inferred from homology"/>
<dbReference type="Proteomes" id="UP000190896">
    <property type="component" value="Unassembled WGS sequence"/>
</dbReference>
<sequence>MLSRVLGFIRDLVFAHVFGANSSTDAFFVAFKIPNFLRRLFAEGAFSVAFVPVLGEYKVKRSFEELKQFVDRVAGTLAGVLLGVTLLGVLGAPVIVSLFGGGFLVRGEMETFWLTSDMLRITFPYLLFISLTAFAGGILNTFNRFGVPAFTPVLLNLSLIGSAFWLSPLMDTPIRALAWGVFIAGVVQFLFQLPFLHKLKLLPRFRFAPRDEGVRRIGKLMLPALFGVSVTQLNLLIDTLIASFLQEGSISWLYYSDRLVELPVGVLGVALATVILPSLSEKHASESREGFSNTIDWALRWALLLGLPAAVGLLLLSGPMIATLFQSDVFDARDVAMSQRSLMAYSLGLVSFILIKIFAPGFYARQDTKTPVKIAVIAMVTNMVLNIILVFPLAHAGLALATALSASLNAFLLYRGLRHEGVFHPPKGWPRLVLKAVTACLAMAVVLFWWGGDLQLWLELDTWGRVGRLLAAILSAMMAYFAVLFLAGIRGRHFRSAV</sequence>
<feature type="transmembrane region" description="Helical" evidence="10">
    <location>
        <begin position="123"/>
        <end position="142"/>
    </location>
</feature>
<keyword evidence="13" id="KW-1185">Reference proteome</keyword>
<comment type="subcellular location">
    <subcellularLocation>
        <location evidence="10">Cell inner membrane</location>
        <topology evidence="10">Multi-pass membrane protein</topology>
    </subcellularLocation>
    <subcellularLocation>
        <location evidence="1">Cell membrane</location>
        <topology evidence="1">Multi-pass membrane protein</topology>
    </subcellularLocation>
</comment>
<dbReference type="GO" id="GO:0071555">
    <property type="term" value="P:cell wall organization"/>
    <property type="evidence" value="ECO:0007669"/>
    <property type="project" value="UniProtKB-UniRule"/>
</dbReference>
<dbReference type="GO" id="GO:0009252">
    <property type="term" value="P:peptidoglycan biosynthetic process"/>
    <property type="evidence" value="ECO:0007669"/>
    <property type="project" value="UniProtKB-UniRule"/>
</dbReference>
<feature type="transmembrane region" description="Helical" evidence="10">
    <location>
        <begin position="262"/>
        <end position="280"/>
    </location>
</feature>
<dbReference type="PANTHER" id="PTHR47019">
    <property type="entry name" value="LIPID II FLIPPASE MURJ"/>
    <property type="match status" value="1"/>
</dbReference>
<feature type="transmembrane region" description="Helical" evidence="10">
    <location>
        <begin position="397"/>
        <end position="417"/>
    </location>
</feature>
<keyword evidence="10 11" id="KW-0813">Transport</keyword>
<evidence type="ECO:0000256" key="5">
    <source>
        <dbReference type="ARBA" id="ARBA00022984"/>
    </source>
</evidence>
<dbReference type="NCBIfam" id="TIGR01695">
    <property type="entry name" value="murJ_mviN"/>
    <property type="match status" value="1"/>
</dbReference>
<dbReference type="HAMAP" id="MF_02078">
    <property type="entry name" value="MurJ_MviN"/>
    <property type="match status" value="1"/>
</dbReference>
<feature type="transmembrane region" description="Helical" evidence="10">
    <location>
        <begin position="301"/>
        <end position="322"/>
    </location>
</feature>
<evidence type="ECO:0000256" key="4">
    <source>
        <dbReference type="ARBA" id="ARBA00022960"/>
    </source>
</evidence>
<feature type="transmembrane region" description="Helical" evidence="10">
    <location>
        <begin position="470"/>
        <end position="489"/>
    </location>
</feature>
<evidence type="ECO:0000256" key="6">
    <source>
        <dbReference type="ARBA" id="ARBA00022989"/>
    </source>
</evidence>
<keyword evidence="7 10" id="KW-0472">Membrane</keyword>
<evidence type="ECO:0000256" key="11">
    <source>
        <dbReference type="PIRNR" id="PIRNR002869"/>
    </source>
</evidence>
<evidence type="ECO:0000313" key="12">
    <source>
        <dbReference type="EMBL" id="OOZ36768.1"/>
    </source>
</evidence>
<feature type="transmembrane region" description="Helical" evidence="10">
    <location>
        <begin position="76"/>
        <end position="103"/>
    </location>
</feature>
<keyword evidence="10 11" id="KW-0961">Cell wall biogenesis/degradation</keyword>
<dbReference type="GO" id="GO:0015648">
    <property type="term" value="F:lipid-linked peptidoglycan transporter activity"/>
    <property type="evidence" value="ECO:0007669"/>
    <property type="project" value="UniProtKB-UniRule"/>
</dbReference>
<evidence type="ECO:0000256" key="3">
    <source>
        <dbReference type="ARBA" id="ARBA00022692"/>
    </source>
</evidence>